<dbReference type="Gene3D" id="3.40.50.150">
    <property type="entry name" value="Vaccinia Virus protein VP39"/>
    <property type="match status" value="1"/>
</dbReference>
<name>A0ABT7VRH2_9GAMM</name>
<dbReference type="EMBL" id="JAUCGM010000101">
    <property type="protein sequence ID" value="MDM8562267.1"/>
    <property type="molecule type" value="Genomic_DNA"/>
</dbReference>
<reference evidence="1" key="1">
    <citation type="submission" date="2023-06" db="EMBL/GenBank/DDBJ databases">
        <title>Uncultivated large filamentous bacteria from sulfidic sediments reveal new species and different genomic features in energy metabolism and defense.</title>
        <authorList>
            <person name="Fonseca A."/>
        </authorList>
    </citation>
    <scope>NUCLEOTIDE SEQUENCE</scope>
    <source>
        <strain evidence="1">HSG4</strain>
    </source>
</reference>
<comment type="caution">
    <text evidence="1">The sequence shown here is derived from an EMBL/GenBank/DDBJ whole genome shotgun (WGS) entry which is preliminary data.</text>
</comment>
<keyword evidence="2" id="KW-1185">Reference proteome</keyword>
<dbReference type="Proteomes" id="UP001171945">
    <property type="component" value="Unassembled WGS sequence"/>
</dbReference>
<proteinExistence type="predicted"/>
<dbReference type="InterPro" id="IPR029063">
    <property type="entry name" value="SAM-dependent_MTases_sf"/>
</dbReference>
<protein>
    <submittedName>
        <fullName evidence="1">Uncharacterized protein</fullName>
    </submittedName>
</protein>
<dbReference type="SUPFAM" id="SSF53335">
    <property type="entry name" value="S-adenosyl-L-methionine-dependent methyltransferases"/>
    <property type="match status" value="1"/>
</dbReference>
<organism evidence="1 2">
    <name type="scientific">Candidatus Marithioploca araucensis</name>
    <dbReference type="NCBI Taxonomy" id="70273"/>
    <lineage>
        <taxon>Bacteria</taxon>
        <taxon>Pseudomonadati</taxon>
        <taxon>Pseudomonadota</taxon>
        <taxon>Gammaproteobacteria</taxon>
        <taxon>Thiotrichales</taxon>
        <taxon>Thiotrichaceae</taxon>
        <taxon>Candidatus Marithioploca</taxon>
    </lineage>
</organism>
<gene>
    <name evidence="1" type="ORF">QUF54_02820</name>
</gene>
<evidence type="ECO:0000313" key="2">
    <source>
        <dbReference type="Proteomes" id="UP001171945"/>
    </source>
</evidence>
<evidence type="ECO:0000313" key="1">
    <source>
        <dbReference type="EMBL" id="MDM8562267.1"/>
    </source>
</evidence>
<accession>A0ABT7VRH2</accession>
<sequence length="127" mass="14408">MLEINRLCNMGGVIVLSTENASSWHNIFALVLGWQMFSLTNVCSSSGGIGNPLAILRGTNISYKSMEHIRIFAYRGLIEYVEHFGFKVESILCSGYYPLPNWFAKIDPRHGHFITIKARKIAKEDRK</sequence>